<reference evidence="3" key="2">
    <citation type="journal article" date="2018" name="Nat. Commun.">
        <title>Extreme sensitivity to ultraviolet light in the fungal pathogen causing white-nose syndrome of bats.</title>
        <authorList>
            <person name="Palmer J.M."/>
            <person name="Drees K.P."/>
            <person name="Foster J.T."/>
            <person name="Lindner D.L."/>
        </authorList>
    </citation>
    <scope>NUCLEOTIDE SEQUENCE [LARGE SCALE GENOMIC DNA]</scope>
    <source>
        <strain evidence="3">UAMH 10579</strain>
    </source>
</reference>
<organism evidence="2 3">
    <name type="scientific">Pseudogymnoascus verrucosus</name>
    <dbReference type="NCBI Taxonomy" id="342668"/>
    <lineage>
        <taxon>Eukaryota</taxon>
        <taxon>Fungi</taxon>
        <taxon>Dikarya</taxon>
        <taxon>Ascomycota</taxon>
        <taxon>Pezizomycotina</taxon>
        <taxon>Leotiomycetes</taxon>
        <taxon>Thelebolales</taxon>
        <taxon>Thelebolaceae</taxon>
        <taxon>Pseudogymnoascus</taxon>
    </lineage>
</organism>
<dbReference type="RefSeq" id="XP_018133862.1">
    <property type="nucleotide sequence ID" value="XM_018271447.1"/>
</dbReference>
<evidence type="ECO:0000313" key="2">
    <source>
        <dbReference type="EMBL" id="OBU00130.1"/>
    </source>
</evidence>
<feature type="region of interest" description="Disordered" evidence="1">
    <location>
        <begin position="1"/>
        <end position="36"/>
    </location>
</feature>
<dbReference type="OrthoDB" id="10525428at2759"/>
<feature type="region of interest" description="Disordered" evidence="1">
    <location>
        <begin position="85"/>
        <end position="116"/>
    </location>
</feature>
<proteinExistence type="predicted"/>
<accession>A0A1B8GWC6</accession>
<protein>
    <submittedName>
        <fullName evidence="2">Uncharacterized protein</fullName>
    </submittedName>
</protein>
<gene>
    <name evidence="2" type="ORF">VE01_01932</name>
</gene>
<dbReference type="AlphaFoldDB" id="A0A1B8GWC6"/>
<name>A0A1B8GWC6_9PEZI</name>
<dbReference type="EMBL" id="KV460210">
    <property type="protein sequence ID" value="OBU00130.1"/>
    <property type="molecule type" value="Genomic_DNA"/>
</dbReference>
<evidence type="ECO:0000313" key="3">
    <source>
        <dbReference type="Proteomes" id="UP000091956"/>
    </source>
</evidence>
<dbReference type="GeneID" id="28835318"/>
<sequence>MFKFSPIPKQANGPKNSKSEKAESKYVTDDQNKPAREADTAIHLDLDGGGRIKVFGWVLDSLVLLELSALRSSHGNIDEAVALTAGPPVNPMPEILDMNPEERDVETAPTPELASN</sequence>
<keyword evidence="3" id="KW-1185">Reference proteome</keyword>
<reference evidence="2 3" key="1">
    <citation type="submission" date="2016-03" db="EMBL/GenBank/DDBJ databases">
        <title>Comparative genomics of Pseudogymnoascus destructans, the fungus causing white-nose syndrome of bats.</title>
        <authorList>
            <person name="Palmer J.M."/>
            <person name="Drees K.P."/>
            <person name="Foster J.T."/>
            <person name="Lindner D.L."/>
        </authorList>
    </citation>
    <scope>NUCLEOTIDE SEQUENCE [LARGE SCALE GENOMIC DNA]</scope>
    <source>
        <strain evidence="2 3">UAMH 10579</strain>
    </source>
</reference>
<feature type="compositionally biased region" description="Basic and acidic residues" evidence="1">
    <location>
        <begin position="17"/>
        <end position="36"/>
    </location>
</feature>
<evidence type="ECO:0000256" key="1">
    <source>
        <dbReference type="SAM" id="MobiDB-lite"/>
    </source>
</evidence>
<dbReference type="Proteomes" id="UP000091956">
    <property type="component" value="Unassembled WGS sequence"/>
</dbReference>